<comment type="caution">
    <text evidence="2">The sequence shown here is derived from an EMBL/GenBank/DDBJ whole genome shotgun (WGS) entry which is preliminary data.</text>
</comment>
<evidence type="ECO:0008006" key="4">
    <source>
        <dbReference type="Google" id="ProtNLM"/>
    </source>
</evidence>
<protein>
    <recommendedName>
        <fullName evidence="4">Lipocalin/cytosolic fatty-acid binding domain-containing protein</fullName>
    </recommendedName>
</protein>
<reference evidence="2 3" key="1">
    <citation type="journal article" date="2018" name="Nat. Ecol. Evol.">
        <title>Shark genomes provide insights into elasmobranch evolution and the origin of vertebrates.</title>
        <authorList>
            <person name="Hara Y"/>
            <person name="Yamaguchi K"/>
            <person name="Onimaru K"/>
            <person name="Kadota M"/>
            <person name="Koyanagi M"/>
            <person name="Keeley SD"/>
            <person name="Tatsumi K"/>
            <person name="Tanaka K"/>
            <person name="Motone F"/>
            <person name="Kageyama Y"/>
            <person name="Nozu R"/>
            <person name="Adachi N"/>
            <person name="Nishimura O"/>
            <person name="Nakagawa R"/>
            <person name="Tanegashima C"/>
            <person name="Kiyatake I"/>
            <person name="Matsumoto R"/>
            <person name="Murakumo K"/>
            <person name="Nishida K"/>
            <person name="Terakita A"/>
            <person name="Kuratani S"/>
            <person name="Sato K"/>
            <person name="Hyodo S Kuraku.S."/>
        </authorList>
    </citation>
    <scope>NUCLEOTIDE SEQUENCE [LARGE SCALE GENOMIC DNA]</scope>
</reference>
<dbReference type="OrthoDB" id="9947580at2759"/>
<evidence type="ECO:0000256" key="1">
    <source>
        <dbReference type="SAM" id="SignalP"/>
    </source>
</evidence>
<gene>
    <name evidence="2" type="ORF">chiPu_0018030</name>
</gene>
<organism evidence="2 3">
    <name type="scientific">Chiloscyllium punctatum</name>
    <name type="common">Brownbanded bambooshark</name>
    <name type="synonym">Hemiscyllium punctatum</name>
    <dbReference type="NCBI Taxonomy" id="137246"/>
    <lineage>
        <taxon>Eukaryota</taxon>
        <taxon>Metazoa</taxon>
        <taxon>Chordata</taxon>
        <taxon>Craniata</taxon>
        <taxon>Vertebrata</taxon>
        <taxon>Chondrichthyes</taxon>
        <taxon>Elasmobranchii</taxon>
        <taxon>Galeomorphii</taxon>
        <taxon>Galeoidea</taxon>
        <taxon>Orectolobiformes</taxon>
        <taxon>Hemiscylliidae</taxon>
        <taxon>Chiloscyllium</taxon>
    </lineage>
</organism>
<name>A0A401RKJ8_CHIPU</name>
<dbReference type="EMBL" id="BEZZ01001443">
    <property type="protein sequence ID" value="GCC18678.1"/>
    <property type="molecule type" value="Genomic_DNA"/>
</dbReference>
<proteinExistence type="predicted"/>
<evidence type="ECO:0000313" key="3">
    <source>
        <dbReference type="Proteomes" id="UP000287033"/>
    </source>
</evidence>
<dbReference type="Proteomes" id="UP000287033">
    <property type="component" value="Unassembled WGS sequence"/>
</dbReference>
<accession>A0A401RKJ8</accession>
<keyword evidence="3" id="KW-1185">Reference proteome</keyword>
<evidence type="ECO:0000313" key="2">
    <source>
        <dbReference type="EMBL" id="GCC18678.1"/>
    </source>
</evidence>
<sequence length="113" mass="12997">MRCGVVLLLTVLSLETGAAVPLNEADYHQVLGNLDLNQTLGRWFSVGSAGDYLWFNTVMGTSSLIKFILSATEETNKFKAVLVHEWILLGERWYLEHRETMSFWLFPRKCSWK</sequence>
<dbReference type="AlphaFoldDB" id="A0A401RKJ8"/>
<feature type="signal peptide" evidence="1">
    <location>
        <begin position="1"/>
        <end position="19"/>
    </location>
</feature>
<feature type="chain" id="PRO_5019095680" description="Lipocalin/cytosolic fatty-acid binding domain-containing protein" evidence="1">
    <location>
        <begin position="20"/>
        <end position="113"/>
    </location>
</feature>
<dbReference type="SUPFAM" id="SSF50814">
    <property type="entry name" value="Lipocalins"/>
    <property type="match status" value="1"/>
</dbReference>
<keyword evidence="1" id="KW-0732">Signal</keyword>
<dbReference type="InterPro" id="IPR012674">
    <property type="entry name" value="Calycin"/>
</dbReference>